<dbReference type="EMBL" id="CP009122">
    <property type="protein sequence ID" value="AJA08801.1"/>
    <property type="molecule type" value="Genomic_DNA"/>
</dbReference>
<keyword evidence="3 8" id="KW-0791">Threonine biosynthesis</keyword>
<dbReference type="HOGENOM" id="CLU_053300_1_0_5"/>
<sequence length="320" mass="34483">MAVYTHVEPDDLAALVAKYDIGTVVSCKGIAEGVENSNFLLETTGGRFILTLYEKRVSEGDLPFFVDLLNHLASQSCPVPAMIRDRSGVAIQQISGRAACVIQFLPGISLTQPTPAQCEAAGAALGTMHRALEAYAGARANSMGHDHWRGVAEATGDLDVVLPGLQSIVDDELAYLDTHWPTDLPAHVIHADLFPDNVLMLGDRVTGLIDFYFAASDFRAYDLVITHASWAFSADGKHCDPARAGALMRGYAREITLSDAEVAALPLLARGASLRFLLTRAHDWVHTPADALVTRKDPSPFLARLQRYSAADAASLFAAR</sequence>
<dbReference type="InterPro" id="IPR011009">
    <property type="entry name" value="Kinase-like_dom_sf"/>
</dbReference>
<dbReference type="CDD" id="cd05153">
    <property type="entry name" value="HomoserineK_II"/>
    <property type="match status" value="1"/>
</dbReference>
<keyword evidence="12" id="KW-1185">Reference proteome</keyword>
<dbReference type="RefSeq" id="WP_039574237.1">
    <property type="nucleotide sequence ID" value="NZ_CP009122.1"/>
</dbReference>
<dbReference type="GO" id="GO:0004413">
    <property type="term" value="F:homoserine kinase activity"/>
    <property type="evidence" value="ECO:0007669"/>
    <property type="project" value="UniProtKB-UniRule"/>
</dbReference>
<proteinExistence type="inferred from homology"/>
<dbReference type="Gene3D" id="3.30.200.20">
    <property type="entry name" value="Phosphorylase Kinase, domain 1"/>
    <property type="match status" value="1"/>
</dbReference>
<evidence type="ECO:0000313" key="12">
    <source>
        <dbReference type="Proteomes" id="UP000030907"/>
    </source>
</evidence>
<evidence type="ECO:0000256" key="6">
    <source>
        <dbReference type="ARBA" id="ARBA00022840"/>
    </source>
</evidence>
<feature type="domain" description="Aminoglycoside phosphotransferase" evidence="10">
    <location>
        <begin position="27"/>
        <end position="251"/>
    </location>
</feature>
<dbReference type="GO" id="GO:0009088">
    <property type="term" value="P:threonine biosynthetic process"/>
    <property type="evidence" value="ECO:0007669"/>
    <property type="project" value="UniProtKB-UniRule"/>
</dbReference>
<evidence type="ECO:0000256" key="5">
    <source>
        <dbReference type="ARBA" id="ARBA00022777"/>
    </source>
</evidence>
<evidence type="ECO:0000256" key="8">
    <source>
        <dbReference type="HAMAP-Rule" id="MF_00301"/>
    </source>
</evidence>
<keyword evidence="6 8" id="KW-0067">ATP-binding</keyword>
<keyword evidence="4 8" id="KW-0547">Nucleotide-binding</keyword>
<dbReference type="PANTHER" id="PTHR21064">
    <property type="entry name" value="AMINOGLYCOSIDE PHOSPHOTRANSFERASE DOMAIN-CONTAINING PROTEIN-RELATED"/>
    <property type="match status" value="1"/>
</dbReference>
<evidence type="ECO:0000256" key="2">
    <source>
        <dbReference type="ARBA" id="ARBA00022679"/>
    </source>
</evidence>
<dbReference type="NCBIfam" id="NF003558">
    <property type="entry name" value="PRK05231.1"/>
    <property type="match status" value="1"/>
</dbReference>
<name>A0A0A7PFA9_9SPHN</name>
<dbReference type="InterPro" id="IPR005280">
    <property type="entry name" value="Homoserine_kinase_II"/>
</dbReference>
<accession>A0A0A7PFA9</accession>
<reference evidence="11 12" key="1">
    <citation type="journal article" date="2015" name="Int. J. Syst. Evol. Microbiol.">
        <title>Description of Sphingopyxis fribergensis sp. nov. - a soil bacterium with the ability to degrade styrene and phenylacetic acid.</title>
        <authorList>
            <person name="Oelschlagel M."/>
            <person name="Ruckert C."/>
            <person name="Kalinowski J."/>
            <person name="Schmidt G."/>
            <person name="Schlomann M."/>
            <person name="Tischler D."/>
        </authorList>
    </citation>
    <scope>NUCLEOTIDE SEQUENCE [LARGE SCALE GENOMIC DNA]</scope>
    <source>
        <strain evidence="11 12">Kp5.2</strain>
    </source>
</reference>
<dbReference type="Proteomes" id="UP000030907">
    <property type="component" value="Chromosome"/>
</dbReference>
<gene>
    <name evidence="8 11" type="primary">thrB</name>
    <name evidence="11" type="ORF">SKP52_09455</name>
</gene>
<evidence type="ECO:0000259" key="10">
    <source>
        <dbReference type="Pfam" id="PF01636"/>
    </source>
</evidence>
<evidence type="ECO:0000256" key="3">
    <source>
        <dbReference type="ARBA" id="ARBA00022697"/>
    </source>
</evidence>
<protein>
    <recommendedName>
        <fullName evidence="8 9">Homoserine kinase</fullName>
        <shortName evidence="8">HK</shortName>
        <shortName evidence="8">HSK</shortName>
        <ecNumber evidence="8 9">2.7.1.39</ecNumber>
    </recommendedName>
</protein>
<dbReference type="Pfam" id="PF01636">
    <property type="entry name" value="APH"/>
    <property type="match status" value="1"/>
</dbReference>
<evidence type="ECO:0000313" key="11">
    <source>
        <dbReference type="EMBL" id="AJA08801.1"/>
    </source>
</evidence>
<evidence type="ECO:0000256" key="9">
    <source>
        <dbReference type="NCBIfam" id="TIGR00938"/>
    </source>
</evidence>
<evidence type="ECO:0000256" key="4">
    <source>
        <dbReference type="ARBA" id="ARBA00022741"/>
    </source>
</evidence>
<dbReference type="HAMAP" id="MF_00301">
    <property type="entry name" value="Homoser_kinase_2"/>
    <property type="match status" value="1"/>
</dbReference>
<organism evidence="11 12">
    <name type="scientific">Sphingopyxis fribergensis</name>
    <dbReference type="NCBI Taxonomy" id="1515612"/>
    <lineage>
        <taxon>Bacteria</taxon>
        <taxon>Pseudomonadati</taxon>
        <taxon>Pseudomonadota</taxon>
        <taxon>Alphaproteobacteria</taxon>
        <taxon>Sphingomonadales</taxon>
        <taxon>Sphingomonadaceae</taxon>
        <taxon>Sphingopyxis</taxon>
    </lineage>
</organism>
<evidence type="ECO:0000256" key="7">
    <source>
        <dbReference type="ARBA" id="ARBA00038240"/>
    </source>
</evidence>
<dbReference type="GO" id="GO:0005524">
    <property type="term" value="F:ATP binding"/>
    <property type="evidence" value="ECO:0007669"/>
    <property type="project" value="UniProtKB-KW"/>
</dbReference>
<dbReference type="PANTHER" id="PTHR21064:SF6">
    <property type="entry name" value="AMINOGLYCOSIDE PHOSPHOTRANSFERASE DOMAIN-CONTAINING PROTEIN"/>
    <property type="match status" value="1"/>
</dbReference>
<comment type="pathway">
    <text evidence="8">Amino-acid biosynthesis; L-threonine biosynthesis; L-threonine from L-aspartate: step 4/5.</text>
</comment>
<comment type="similarity">
    <text evidence="7 8">Belongs to the pseudomonas-type ThrB family.</text>
</comment>
<dbReference type="AlphaFoldDB" id="A0A0A7PFA9"/>
<dbReference type="NCBIfam" id="TIGR00938">
    <property type="entry name" value="thrB_alt"/>
    <property type="match status" value="1"/>
</dbReference>
<comment type="catalytic activity">
    <reaction evidence="8">
        <text>L-homoserine + ATP = O-phospho-L-homoserine + ADP + H(+)</text>
        <dbReference type="Rhea" id="RHEA:13985"/>
        <dbReference type="ChEBI" id="CHEBI:15378"/>
        <dbReference type="ChEBI" id="CHEBI:30616"/>
        <dbReference type="ChEBI" id="CHEBI:57476"/>
        <dbReference type="ChEBI" id="CHEBI:57590"/>
        <dbReference type="ChEBI" id="CHEBI:456216"/>
        <dbReference type="EC" id="2.7.1.39"/>
    </reaction>
</comment>
<dbReference type="KEGG" id="sphk:SKP52_09455"/>
<dbReference type="OrthoDB" id="9777460at2"/>
<dbReference type="Gene3D" id="3.90.1200.10">
    <property type="match status" value="1"/>
</dbReference>
<keyword evidence="5 8" id="KW-0418">Kinase</keyword>
<keyword evidence="1 8" id="KW-0028">Amino-acid biosynthesis</keyword>
<keyword evidence="2 8" id="KW-0808">Transferase</keyword>
<dbReference type="InterPro" id="IPR050249">
    <property type="entry name" value="Pseudomonas-type_ThrB"/>
</dbReference>
<dbReference type="InterPro" id="IPR002575">
    <property type="entry name" value="Aminoglycoside_PTrfase"/>
</dbReference>
<evidence type="ECO:0000256" key="1">
    <source>
        <dbReference type="ARBA" id="ARBA00022605"/>
    </source>
</evidence>
<dbReference type="EC" id="2.7.1.39" evidence="8 9"/>
<dbReference type="SUPFAM" id="SSF56112">
    <property type="entry name" value="Protein kinase-like (PK-like)"/>
    <property type="match status" value="1"/>
</dbReference>
<dbReference type="STRING" id="1515612.SKP52_09455"/>
<dbReference type="UniPathway" id="UPA00050">
    <property type="reaction ID" value="UER00064"/>
</dbReference>